<evidence type="ECO:0000313" key="2">
    <source>
        <dbReference type="EMBL" id="GGD04567.1"/>
    </source>
</evidence>
<reference evidence="3" key="1">
    <citation type="journal article" date="2019" name="Int. J. Syst. Evol. Microbiol.">
        <title>The Global Catalogue of Microorganisms (GCM) 10K type strain sequencing project: providing services to taxonomists for standard genome sequencing and annotation.</title>
        <authorList>
            <consortium name="The Broad Institute Genomics Platform"/>
            <consortium name="The Broad Institute Genome Sequencing Center for Infectious Disease"/>
            <person name="Wu L."/>
            <person name="Ma J."/>
        </authorList>
    </citation>
    <scope>NUCLEOTIDE SEQUENCE [LARGE SCALE GENOMIC DNA]</scope>
    <source>
        <strain evidence="3">CCM 7282</strain>
    </source>
</reference>
<organism evidence="2 3">
    <name type="scientific">Thalassobacillus devorans</name>
    <dbReference type="NCBI Taxonomy" id="279813"/>
    <lineage>
        <taxon>Bacteria</taxon>
        <taxon>Bacillati</taxon>
        <taxon>Bacillota</taxon>
        <taxon>Bacilli</taxon>
        <taxon>Bacillales</taxon>
        <taxon>Bacillaceae</taxon>
        <taxon>Thalassobacillus</taxon>
    </lineage>
</organism>
<evidence type="ECO:0000313" key="3">
    <source>
        <dbReference type="Proteomes" id="UP000619534"/>
    </source>
</evidence>
<keyword evidence="3" id="KW-1185">Reference proteome</keyword>
<feature type="compositionally biased region" description="Basic and acidic residues" evidence="1">
    <location>
        <begin position="1"/>
        <end position="10"/>
    </location>
</feature>
<accession>A0ABQ1PVA8</accession>
<dbReference type="Proteomes" id="UP000619534">
    <property type="component" value="Unassembled WGS sequence"/>
</dbReference>
<gene>
    <name evidence="2" type="ORF">GCM10007216_39010</name>
</gene>
<evidence type="ECO:0000256" key="1">
    <source>
        <dbReference type="SAM" id="MobiDB-lite"/>
    </source>
</evidence>
<proteinExistence type="predicted"/>
<comment type="caution">
    <text evidence="2">The sequence shown here is derived from an EMBL/GenBank/DDBJ whole genome shotgun (WGS) entry which is preliminary data.</text>
</comment>
<protein>
    <submittedName>
        <fullName evidence="2">Uncharacterized protein</fullName>
    </submittedName>
</protein>
<dbReference type="EMBL" id="BMCJ01000012">
    <property type="protein sequence ID" value="GGD04567.1"/>
    <property type="molecule type" value="Genomic_DNA"/>
</dbReference>
<name>A0ABQ1PVA8_9BACI</name>
<feature type="compositionally biased region" description="Polar residues" evidence="1">
    <location>
        <begin position="27"/>
        <end position="40"/>
    </location>
</feature>
<feature type="region of interest" description="Disordered" evidence="1">
    <location>
        <begin position="1"/>
        <end position="40"/>
    </location>
</feature>
<sequence length="69" mass="7653">MRLPREKEQGKIPQGAARGSLPGPPQESESFPNAPIPQTMSRNQVFDFSALLWNNSLMEKQKSLTESPA</sequence>